<dbReference type="STRING" id="153721.MYP_1714"/>
<organism evidence="2 3">
    <name type="scientific">Sporocytophaga myxococcoides</name>
    <dbReference type="NCBI Taxonomy" id="153721"/>
    <lineage>
        <taxon>Bacteria</taxon>
        <taxon>Pseudomonadati</taxon>
        <taxon>Bacteroidota</taxon>
        <taxon>Cytophagia</taxon>
        <taxon>Cytophagales</taxon>
        <taxon>Cytophagaceae</taxon>
        <taxon>Sporocytophaga</taxon>
    </lineage>
</organism>
<feature type="signal peptide" evidence="1">
    <location>
        <begin position="1"/>
        <end position="25"/>
    </location>
</feature>
<gene>
    <name evidence="2" type="ORF">MYP_1714</name>
</gene>
<keyword evidence="3" id="KW-1185">Reference proteome</keyword>
<name>A0A098LC19_9BACT</name>
<evidence type="ECO:0000313" key="3">
    <source>
        <dbReference type="Proteomes" id="UP000030185"/>
    </source>
</evidence>
<evidence type="ECO:0000256" key="1">
    <source>
        <dbReference type="SAM" id="SignalP"/>
    </source>
</evidence>
<dbReference type="eggNOG" id="ENOG502ZU8J">
    <property type="taxonomic scope" value="Bacteria"/>
</dbReference>
<dbReference type="Proteomes" id="UP000030185">
    <property type="component" value="Unassembled WGS sequence"/>
</dbReference>
<keyword evidence="1" id="KW-0732">Signal</keyword>
<dbReference type="EMBL" id="BBLT01000003">
    <property type="protein sequence ID" value="GAL84486.1"/>
    <property type="molecule type" value="Genomic_DNA"/>
</dbReference>
<accession>A0A098LC19</accession>
<protein>
    <recommendedName>
        <fullName evidence="4">Lipoprotein</fullName>
    </recommendedName>
</protein>
<sequence>MYKMKKFDFLTVVFATLLIISSACSKKEVPGPAGQDALRKEGSVSGKIYKLNSAGTADTLLGTFAYEYFESQEDASYALNSEGKGISLVRRSAKESRDYFELFSNYITTLEEKPEETSLTINFSYNKALGNGKYLKFMTYDNRYYRTDIYFGSSNSTLSITNYSFNKSTGRLKFDYEMNIASYENSTYSPAKVIGSVNVTLLEEEYADNGPYMID</sequence>
<reference evidence="2 3" key="1">
    <citation type="submission" date="2014-09" db="EMBL/GenBank/DDBJ databases">
        <title>Sporocytophaga myxococcoides PG-01 genome sequencing.</title>
        <authorList>
            <person name="Liu L."/>
            <person name="Gao P.J."/>
            <person name="Chen G.J."/>
            <person name="Wang L.S."/>
        </authorList>
    </citation>
    <scope>NUCLEOTIDE SEQUENCE [LARGE SCALE GENOMIC DNA]</scope>
    <source>
        <strain evidence="2 3">PG-01</strain>
    </source>
</reference>
<proteinExistence type="predicted"/>
<evidence type="ECO:0000313" key="2">
    <source>
        <dbReference type="EMBL" id="GAL84486.1"/>
    </source>
</evidence>
<evidence type="ECO:0008006" key="4">
    <source>
        <dbReference type="Google" id="ProtNLM"/>
    </source>
</evidence>
<comment type="caution">
    <text evidence="2">The sequence shown here is derived from an EMBL/GenBank/DDBJ whole genome shotgun (WGS) entry which is preliminary data.</text>
</comment>
<dbReference type="AlphaFoldDB" id="A0A098LC19"/>
<dbReference type="PROSITE" id="PS51257">
    <property type="entry name" value="PROKAR_LIPOPROTEIN"/>
    <property type="match status" value="1"/>
</dbReference>
<feature type="chain" id="PRO_5001937042" description="Lipoprotein" evidence="1">
    <location>
        <begin position="26"/>
        <end position="215"/>
    </location>
</feature>